<reference evidence="1 2" key="1">
    <citation type="submission" date="2020-01" db="EMBL/GenBank/DDBJ databases">
        <authorList>
            <person name="Kim M.K."/>
        </authorList>
    </citation>
    <scope>NUCLEOTIDE SEQUENCE [LARGE SCALE GENOMIC DNA]</scope>
    <source>
        <strain evidence="1 2">172606-1</strain>
    </source>
</reference>
<dbReference type="AlphaFoldDB" id="A0A6C0GQG6"/>
<evidence type="ECO:0000313" key="2">
    <source>
        <dbReference type="Proteomes" id="UP000480178"/>
    </source>
</evidence>
<dbReference type="KEGG" id="rhoz:GXP67_26005"/>
<protein>
    <submittedName>
        <fullName evidence="1">Helix-turn-helix domain-containing protein</fullName>
    </submittedName>
</protein>
<dbReference type="EMBL" id="CP048222">
    <property type="protein sequence ID" value="QHT69853.1"/>
    <property type="molecule type" value="Genomic_DNA"/>
</dbReference>
<gene>
    <name evidence="1" type="ORF">GXP67_26005</name>
</gene>
<proteinExistence type="predicted"/>
<dbReference type="SUPFAM" id="SSF46689">
    <property type="entry name" value="Homeodomain-like"/>
    <property type="match status" value="1"/>
</dbReference>
<dbReference type="RefSeq" id="WP_162445836.1">
    <property type="nucleotide sequence ID" value="NZ_CP048222.1"/>
</dbReference>
<evidence type="ECO:0000313" key="1">
    <source>
        <dbReference type="EMBL" id="QHT69853.1"/>
    </source>
</evidence>
<dbReference type="InterPro" id="IPR009057">
    <property type="entry name" value="Homeodomain-like_sf"/>
</dbReference>
<keyword evidence="2" id="KW-1185">Reference proteome</keyword>
<sequence length="194" mass="21844">MGRVTKTELIESAEQLLKMSKKIAHPLAGARLRAFYLYKSGQAKAYGQIAAAVGYERHAVGQWFRLYKQKGLQACLQIDPGGHKRASQIAGKVLEQLKAKLADPNNYFTSYKQIHEWLHTAHGIDLSYEHVHWFVHRQLGAKLKVVRKSNLKKDLAYEQKYKKTKLGAHFPLTALLCSFGCQRGSQPLEGVLSG</sequence>
<name>A0A6C0GQG6_9BACT</name>
<organism evidence="1 2">
    <name type="scientific">Rhodocytophaga rosea</name>
    <dbReference type="NCBI Taxonomy" id="2704465"/>
    <lineage>
        <taxon>Bacteria</taxon>
        <taxon>Pseudomonadati</taxon>
        <taxon>Bacteroidota</taxon>
        <taxon>Cytophagia</taxon>
        <taxon>Cytophagales</taxon>
        <taxon>Rhodocytophagaceae</taxon>
        <taxon>Rhodocytophaga</taxon>
    </lineage>
</organism>
<dbReference type="Proteomes" id="UP000480178">
    <property type="component" value="Chromosome"/>
</dbReference>
<accession>A0A6C0GQG6</accession>